<dbReference type="OrthoDB" id="7066280at2"/>
<protein>
    <submittedName>
        <fullName evidence="2">Uncharacterized protein</fullName>
    </submittedName>
</protein>
<organism evidence="2 3">
    <name type="scientific">Paenibacillus macerans</name>
    <name type="common">Bacillus macerans</name>
    <dbReference type="NCBI Taxonomy" id="44252"/>
    <lineage>
        <taxon>Bacteria</taxon>
        <taxon>Bacillati</taxon>
        <taxon>Bacillota</taxon>
        <taxon>Bacilli</taxon>
        <taxon>Bacillales</taxon>
        <taxon>Paenibacillaceae</taxon>
        <taxon>Paenibacillus</taxon>
    </lineage>
</organism>
<dbReference type="Proteomes" id="UP000029278">
    <property type="component" value="Unassembled WGS sequence"/>
</dbReference>
<evidence type="ECO:0000313" key="3">
    <source>
        <dbReference type="Proteomes" id="UP000029278"/>
    </source>
</evidence>
<dbReference type="Gene3D" id="1.25.40.10">
    <property type="entry name" value="Tetratricopeptide repeat domain"/>
    <property type="match status" value="1"/>
</dbReference>
<dbReference type="EMBL" id="JMQA01000018">
    <property type="protein sequence ID" value="KFN10285.1"/>
    <property type="molecule type" value="Genomic_DNA"/>
</dbReference>
<dbReference type="RefSeq" id="WP_036620164.1">
    <property type="nucleotide sequence ID" value="NZ_JAKOBR010000006.1"/>
</dbReference>
<accession>A0A090ZJ49</accession>
<reference evidence="2 3" key="1">
    <citation type="submission" date="2014-04" db="EMBL/GenBank/DDBJ databases">
        <authorList>
            <person name="Bishop-Lilly K.A."/>
            <person name="Broomall S.M."/>
            <person name="Chain P.S."/>
            <person name="Chertkov O."/>
            <person name="Coyne S.R."/>
            <person name="Daligault H.E."/>
            <person name="Davenport K.W."/>
            <person name="Erkkila T."/>
            <person name="Frey K.G."/>
            <person name="Gibbons H.S."/>
            <person name="Gu W."/>
            <person name="Jaissle J."/>
            <person name="Johnson S.L."/>
            <person name="Koroleva G.I."/>
            <person name="Ladner J.T."/>
            <person name="Lo C.-C."/>
            <person name="Minogue T.D."/>
            <person name="Munk C."/>
            <person name="Palacios G.F."/>
            <person name="Redden C.L."/>
            <person name="Rosenzweig C.N."/>
            <person name="Scholz M.B."/>
            <person name="Teshima H."/>
            <person name="Xu Y."/>
        </authorList>
    </citation>
    <scope>NUCLEOTIDE SEQUENCE [LARGE SCALE GENOMIC DNA]</scope>
    <source>
        <strain evidence="2 3">8244</strain>
    </source>
</reference>
<evidence type="ECO:0000313" key="2">
    <source>
        <dbReference type="EMBL" id="KFN10285.1"/>
    </source>
</evidence>
<dbReference type="InterPro" id="IPR011990">
    <property type="entry name" value="TPR-like_helical_dom_sf"/>
</dbReference>
<dbReference type="STRING" id="44252.DJ90_1009"/>
<name>A0A090ZJ49_PAEMA</name>
<dbReference type="AlphaFoldDB" id="A0A090ZJ49"/>
<dbReference type="PROSITE" id="PS50005">
    <property type="entry name" value="TPR"/>
    <property type="match status" value="1"/>
</dbReference>
<keyword evidence="1" id="KW-0802">TPR repeat</keyword>
<comment type="caution">
    <text evidence="2">The sequence shown here is derived from an EMBL/GenBank/DDBJ whole genome shotgun (WGS) entry which is preliminary data.</text>
</comment>
<dbReference type="PATRIC" id="fig|44252.3.peg.1474"/>
<gene>
    <name evidence="2" type="ORF">DJ90_1009</name>
</gene>
<dbReference type="HOGENOM" id="CLU_151826_0_0_9"/>
<dbReference type="SUPFAM" id="SSF48452">
    <property type="entry name" value="TPR-like"/>
    <property type="match status" value="1"/>
</dbReference>
<feature type="repeat" description="TPR" evidence="1">
    <location>
        <begin position="50"/>
        <end position="83"/>
    </location>
</feature>
<dbReference type="GeneID" id="77011755"/>
<keyword evidence="3" id="KW-1185">Reference proteome</keyword>
<dbReference type="InterPro" id="IPR019734">
    <property type="entry name" value="TPR_rpt"/>
</dbReference>
<proteinExistence type="predicted"/>
<sequence length="132" mass="14946">MFGFGKKKDKEPKKAVAAEAVLTAERKEELLRTISLKKEEVNRITGEQQAKVYEEIGLAFHELGEEDQAMEALEKSLQAKKSVGDGYKILLKLYNKKRAEAAKANDEASLQIYLKKMDQMMQLSKDVARGLR</sequence>
<evidence type="ECO:0000256" key="1">
    <source>
        <dbReference type="PROSITE-ProRule" id="PRU00339"/>
    </source>
</evidence>